<sequence length="295" mass="32521">MELALWKNKAFLIWCLAVGLCKLGYLVPWVHMVKLCGDVGIDRPKAAAILQYMGITSTLSRLVAGKMADSPYINRLYLSQISAFLMGLTNLMQPSIFSKDGILSYAIVLGILDGGVEILLPVMTLDLVGADQLSIAWGCILAVISLSSLGPPIAGAMRDSSGSYTDAFYFSGTPMVLSAFVLALIPLWARKQSQLPEESYLSIDPALINPFQEVSKSPKRSKHFSRIVSTLQQCTNVKNLVKGKQPPRESTELLRQTQRHSESHKDNVTINEIAHKEISFHDITTVAQPRFNEEL</sequence>
<accession>H2Z8Y4</accession>
<dbReference type="eggNOG" id="KOG2504">
    <property type="taxonomic scope" value="Eukaryota"/>
</dbReference>
<keyword evidence="3" id="KW-1185">Reference proteome</keyword>
<feature type="transmembrane region" description="Helical" evidence="1">
    <location>
        <begin position="102"/>
        <end position="123"/>
    </location>
</feature>
<dbReference type="GeneTree" id="ENSGT00940000168209"/>
<dbReference type="SUPFAM" id="SSF103473">
    <property type="entry name" value="MFS general substrate transporter"/>
    <property type="match status" value="1"/>
</dbReference>
<protein>
    <recommendedName>
        <fullName evidence="4">Major facilitator superfamily (MFS) profile domain-containing protein</fullName>
    </recommendedName>
</protein>
<feature type="transmembrane region" description="Helical" evidence="1">
    <location>
        <begin position="135"/>
        <end position="155"/>
    </location>
</feature>
<evidence type="ECO:0000313" key="3">
    <source>
        <dbReference type="Proteomes" id="UP000007875"/>
    </source>
</evidence>
<name>H2Z8Y4_CIOSA</name>
<dbReference type="Ensembl" id="ENSCSAVT00000014211.1">
    <property type="protein sequence ID" value="ENSCSAVP00000014049.1"/>
    <property type="gene ID" value="ENSCSAVG00000008245.1"/>
</dbReference>
<feature type="transmembrane region" description="Helical" evidence="1">
    <location>
        <begin position="46"/>
        <end position="64"/>
    </location>
</feature>
<dbReference type="AlphaFoldDB" id="H2Z8Y4"/>
<dbReference type="Gene3D" id="1.20.1250.20">
    <property type="entry name" value="MFS general substrate transporter like domains"/>
    <property type="match status" value="1"/>
</dbReference>
<dbReference type="STRING" id="51511.ENSCSAVP00000014049"/>
<reference evidence="3" key="1">
    <citation type="submission" date="2003-08" db="EMBL/GenBank/DDBJ databases">
        <authorList>
            <person name="Birren B."/>
            <person name="Nusbaum C."/>
            <person name="Abebe A."/>
            <person name="Abouelleil A."/>
            <person name="Adekoya E."/>
            <person name="Ait-zahra M."/>
            <person name="Allen N."/>
            <person name="Allen T."/>
            <person name="An P."/>
            <person name="Anderson M."/>
            <person name="Anderson S."/>
            <person name="Arachchi H."/>
            <person name="Armbruster J."/>
            <person name="Bachantsang P."/>
            <person name="Baldwin J."/>
            <person name="Barry A."/>
            <person name="Bayul T."/>
            <person name="Blitshsteyn B."/>
            <person name="Bloom T."/>
            <person name="Blye J."/>
            <person name="Boguslavskiy L."/>
            <person name="Borowsky M."/>
            <person name="Boukhgalter B."/>
            <person name="Brunache A."/>
            <person name="Butler J."/>
            <person name="Calixte N."/>
            <person name="Calvo S."/>
            <person name="Camarata J."/>
            <person name="Campo K."/>
            <person name="Chang J."/>
            <person name="Cheshatsang Y."/>
            <person name="Citroen M."/>
            <person name="Collymore A."/>
            <person name="Considine T."/>
            <person name="Cook A."/>
            <person name="Cooke P."/>
            <person name="Corum B."/>
            <person name="Cuomo C."/>
            <person name="David R."/>
            <person name="Dawoe T."/>
            <person name="Degray S."/>
            <person name="Dodge S."/>
            <person name="Dooley K."/>
            <person name="Dorje P."/>
            <person name="Dorjee K."/>
            <person name="Dorris L."/>
            <person name="Duffey N."/>
            <person name="Dupes A."/>
            <person name="Elkins T."/>
            <person name="Engels R."/>
            <person name="Erickson J."/>
            <person name="Farina A."/>
            <person name="Faro S."/>
            <person name="Ferreira P."/>
            <person name="Fischer H."/>
            <person name="Fitzgerald M."/>
            <person name="Foley K."/>
            <person name="Gage D."/>
            <person name="Galagan J."/>
            <person name="Gearin G."/>
            <person name="Gnerre S."/>
            <person name="Gnirke A."/>
            <person name="Goyette A."/>
            <person name="Graham J."/>
            <person name="Grandbois E."/>
            <person name="Gyaltsen K."/>
            <person name="Hafez N."/>
            <person name="Hagopian D."/>
            <person name="Hagos B."/>
            <person name="Hall J."/>
            <person name="Hatcher B."/>
            <person name="Heller A."/>
            <person name="Higgins H."/>
            <person name="Honan T."/>
            <person name="Horn A."/>
            <person name="Houde N."/>
            <person name="Hughes L."/>
            <person name="Hulme W."/>
            <person name="Husby E."/>
            <person name="Iliev I."/>
            <person name="Jaffe D."/>
            <person name="Jones C."/>
            <person name="Kamal M."/>
            <person name="Kamat A."/>
            <person name="Kamvysselis M."/>
            <person name="Karlsson E."/>
            <person name="Kells C."/>
            <person name="Kieu A."/>
            <person name="Kisner P."/>
            <person name="Kodira C."/>
            <person name="Kulbokas E."/>
            <person name="Labutti K."/>
            <person name="Lama D."/>
            <person name="Landers T."/>
            <person name="Leger J."/>
            <person name="Levine S."/>
            <person name="Lewis D."/>
            <person name="Lewis T."/>
            <person name="Lindblad-toh K."/>
            <person name="Liu X."/>
            <person name="Lokyitsang T."/>
            <person name="Lokyitsang Y."/>
            <person name="Lucien O."/>
            <person name="Lui A."/>
            <person name="Ma L.J."/>
            <person name="Mabbitt R."/>
            <person name="Macdonald J."/>
            <person name="Maclean C."/>
            <person name="Major J."/>
            <person name="Manning J."/>
            <person name="Marabella R."/>
            <person name="Maru K."/>
            <person name="Matthews C."/>
            <person name="Mauceli E."/>
            <person name="Mccarthy M."/>
            <person name="Mcdonough S."/>
            <person name="Mcghee T."/>
            <person name="Meldrim J."/>
            <person name="Meneus L."/>
            <person name="Mesirov J."/>
            <person name="Mihalev A."/>
            <person name="Mihova T."/>
            <person name="Mikkelsen T."/>
            <person name="Mlenga V."/>
            <person name="Moru K."/>
            <person name="Mozes J."/>
            <person name="Mulrain L."/>
            <person name="Munson G."/>
            <person name="Naylor J."/>
            <person name="Newes C."/>
            <person name="Nguyen C."/>
            <person name="Nguyen N."/>
            <person name="Nguyen T."/>
            <person name="Nicol R."/>
            <person name="Nielsen C."/>
            <person name="Nizzari M."/>
            <person name="Norbu C."/>
            <person name="Norbu N."/>
            <person name="O'donnell P."/>
            <person name="Okoawo O."/>
            <person name="O'leary S."/>
            <person name="Omotosho B."/>
            <person name="O'neill K."/>
            <person name="Osman S."/>
            <person name="Parker S."/>
            <person name="Perrin D."/>
            <person name="Phunkhang P."/>
            <person name="Piqani B."/>
            <person name="Purcell S."/>
            <person name="Rachupka T."/>
            <person name="Ramasamy U."/>
            <person name="Rameau R."/>
            <person name="Ray V."/>
            <person name="Raymond C."/>
            <person name="Retta R."/>
            <person name="Richardson S."/>
            <person name="Rise C."/>
            <person name="Rodriguez J."/>
            <person name="Rogers J."/>
            <person name="Rogov P."/>
            <person name="Rutman M."/>
            <person name="Schupbach R."/>
            <person name="Seaman C."/>
            <person name="Settipalli S."/>
            <person name="Sharpe T."/>
            <person name="Sheridan J."/>
            <person name="Sherpa N."/>
            <person name="Shi J."/>
            <person name="Smirnov S."/>
            <person name="Smith C."/>
            <person name="Sougnez C."/>
            <person name="Spencer B."/>
            <person name="Stalker J."/>
            <person name="Stange-thomann N."/>
            <person name="Stavropoulos S."/>
            <person name="Stetson K."/>
            <person name="Stone C."/>
            <person name="Stone S."/>
            <person name="Stubbs M."/>
            <person name="Talamas J."/>
            <person name="Tchuinga P."/>
            <person name="Tenzing P."/>
            <person name="Tesfaye S."/>
            <person name="Theodore J."/>
            <person name="Thoulutsang Y."/>
            <person name="Topham K."/>
            <person name="Towey S."/>
            <person name="Tsamla T."/>
            <person name="Tsomo N."/>
            <person name="Vallee D."/>
            <person name="Vassiliev H."/>
            <person name="Venkataraman V."/>
            <person name="Vinson J."/>
            <person name="Vo A."/>
            <person name="Wade C."/>
            <person name="Wang S."/>
            <person name="Wangchuk T."/>
            <person name="Wangdi T."/>
            <person name="Whittaker C."/>
            <person name="Wilkinson J."/>
            <person name="Wu Y."/>
            <person name="Wyman D."/>
            <person name="Yadav S."/>
            <person name="Yang S."/>
            <person name="Yang X."/>
            <person name="Yeager S."/>
            <person name="Yee E."/>
            <person name="Young G."/>
            <person name="Zainoun J."/>
            <person name="Zembeck L."/>
            <person name="Zimmer A."/>
            <person name="Zody M."/>
            <person name="Lander E."/>
        </authorList>
    </citation>
    <scope>NUCLEOTIDE SEQUENCE [LARGE SCALE GENOMIC DNA]</scope>
</reference>
<dbReference type="InterPro" id="IPR036259">
    <property type="entry name" value="MFS_trans_sf"/>
</dbReference>
<keyword evidence="1" id="KW-0472">Membrane</keyword>
<reference evidence="2" key="3">
    <citation type="submission" date="2025-09" db="UniProtKB">
        <authorList>
            <consortium name="Ensembl"/>
        </authorList>
    </citation>
    <scope>IDENTIFICATION</scope>
</reference>
<dbReference type="PANTHER" id="PTHR11360:SF284">
    <property type="entry name" value="EG:103B4.3 PROTEIN-RELATED"/>
    <property type="match status" value="1"/>
</dbReference>
<dbReference type="PANTHER" id="PTHR11360">
    <property type="entry name" value="MONOCARBOXYLATE TRANSPORTER"/>
    <property type="match status" value="1"/>
</dbReference>
<keyword evidence="1" id="KW-1133">Transmembrane helix</keyword>
<reference evidence="2" key="2">
    <citation type="submission" date="2025-08" db="UniProtKB">
        <authorList>
            <consortium name="Ensembl"/>
        </authorList>
    </citation>
    <scope>IDENTIFICATION</scope>
</reference>
<evidence type="ECO:0008006" key="4">
    <source>
        <dbReference type="Google" id="ProtNLM"/>
    </source>
</evidence>
<dbReference type="HOGENOM" id="CLU_943211_0_0_1"/>
<feature type="transmembrane region" description="Helical" evidence="1">
    <location>
        <begin position="167"/>
        <end position="189"/>
    </location>
</feature>
<evidence type="ECO:0000256" key="1">
    <source>
        <dbReference type="SAM" id="Phobius"/>
    </source>
</evidence>
<dbReference type="GO" id="GO:0008028">
    <property type="term" value="F:monocarboxylic acid transmembrane transporter activity"/>
    <property type="evidence" value="ECO:0007669"/>
    <property type="project" value="TreeGrafter"/>
</dbReference>
<dbReference type="InParanoid" id="H2Z8Y4"/>
<dbReference type="FunCoup" id="H2Z8Y4">
    <property type="interactions" value="2"/>
</dbReference>
<organism evidence="2 3">
    <name type="scientific">Ciona savignyi</name>
    <name type="common">Pacific transparent sea squirt</name>
    <dbReference type="NCBI Taxonomy" id="51511"/>
    <lineage>
        <taxon>Eukaryota</taxon>
        <taxon>Metazoa</taxon>
        <taxon>Chordata</taxon>
        <taxon>Tunicata</taxon>
        <taxon>Ascidiacea</taxon>
        <taxon>Phlebobranchia</taxon>
        <taxon>Cionidae</taxon>
        <taxon>Ciona</taxon>
    </lineage>
</organism>
<proteinExistence type="predicted"/>
<evidence type="ECO:0000313" key="2">
    <source>
        <dbReference type="Ensembl" id="ENSCSAVP00000014049.1"/>
    </source>
</evidence>
<dbReference type="InterPro" id="IPR050327">
    <property type="entry name" value="Proton-linked_MCT"/>
</dbReference>
<keyword evidence="1" id="KW-0812">Transmembrane</keyword>
<dbReference type="Proteomes" id="UP000007875">
    <property type="component" value="Unassembled WGS sequence"/>
</dbReference>
<feature type="transmembrane region" description="Helical" evidence="1">
    <location>
        <begin position="12"/>
        <end position="31"/>
    </location>
</feature>